<evidence type="ECO:0000256" key="7">
    <source>
        <dbReference type="ARBA" id="ARBA00013188"/>
    </source>
</evidence>
<keyword evidence="13" id="KW-0170">Cobalt</keyword>
<keyword evidence="9 10" id="KW-0413">Isomerase</keyword>
<evidence type="ECO:0000256" key="2">
    <source>
        <dbReference type="ARBA" id="ARBA00001936"/>
    </source>
</evidence>
<gene>
    <name evidence="10" type="primary">rpe</name>
    <name evidence="15" type="ORF">EDD78_108115</name>
</gene>
<comment type="similarity">
    <text evidence="6 10 11">Belongs to the ribulose-phosphate 3-epimerase family.</text>
</comment>
<dbReference type="GO" id="GO:0005737">
    <property type="term" value="C:cytoplasm"/>
    <property type="evidence" value="ECO:0007669"/>
    <property type="project" value="UniProtKB-ARBA"/>
</dbReference>
<comment type="function">
    <text evidence="10">Catalyzes the reversible epimerization of D-ribulose 5-phosphate to D-xylulose 5-phosphate.</text>
</comment>
<proteinExistence type="inferred from homology"/>
<feature type="binding site" evidence="10">
    <location>
        <begin position="178"/>
        <end position="180"/>
    </location>
    <ligand>
        <name>substrate</name>
    </ligand>
</feature>
<dbReference type="InterPro" id="IPR011060">
    <property type="entry name" value="RibuloseP-bd_barrel"/>
</dbReference>
<evidence type="ECO:0000256" key="4">
    <source>
        <dbReference type="ARBA" id="ARBA00001947"/>
    </source>
</evidence>
<dbReference type="NCBIfam" id="TIGR01163">
    <property type="entry name" value="rpe"/>
    <property type="match status" value="1"/>
</dbReference>
<evidence type="ECO:0000256" key="9">
    <source>
        <dbReference type="ARBA" id="ARBA00023235"/>
    </source>
</evidence>
<feature type="binding site" evidence="10 14">
    <location>
        <begin position="145"/>
        <end position="148"/>
    </location>
    <ligand>
        <name>substrate</name>
    </ligand>
</feature>
<evidence type="ECO:0000256" key="8">
    <source>
        <dbReference type="ARBA" id="ARBA00022723"/>
    </source>
</evidence>
<feature type="binding site" evidence="10 14">
    <location>
        <position position="11"/>
    </location>
    <ligand>
        <name>substrate</name>
    </ligand>
</feature>
<keyword evidence="16" id="KW-1185">Reference proteome</keyword>
<evidence type="ECO:0000256" key="14">
    <source>
        <dbReference type="PIRSR" id="PIRSR001461-3"/>
    </source>
</evidence>
<dbReference type="GO" id="GO:0006098">
    <property type="term" value="P:pentose-phosphate shunt"/>
    <property type="evidence" value="ECO:0007669"/>
    <property type="project" value="UniProtKB-UniRule"/>
</dbReference>
<feature type="binding site" evidence="10 14">
    <location>
        <position position="69"/>
    </location>
    <ligand>
        <name>substrate</name>
    </ligand>
</feature>
<dbReference type="Proteomes" id="UP000294682">
    <property type="component" value="Unassembled WGS sequence"/>
</dbReference>
<dbReference type="Pfam" id="PF00834">
    <property type="entry name" value="Ribul_P_3_epim"/>
    <property type="match status" value="1"/>
</dbReference>
<sequence>MHDFPILIAPSILSCDFAAMGEDCRAMERAGADWLHVDVMDGHFVPNISIGVPVVKSLRPAVKLPLDVHLMISKPLDYLGAFLDAGADLITFHIESESEPALAIATIRKRGKRAGLVLKPATPAERVFPFLPLIDVVMVMTVEPGFGGQKFMPGMLPKIEALREEAQRQGLPLHIEVDGGIDPATAPLAVRAGADVLVAGSALFSKPDYAGAVRDLRAAAEAGRGL</sequence>
<evidence type="ECO:0000256" key="13">
    <source>
        <dbReference type="PIRSR" id="PIRSR001461-2"/>
    </source>
</evidence>
<evidence type="ECO:0000256" key="6">
    <source>
        <dbReference type="ARBA" id="ARBA00009541"/>
    </source>
</evidence>
<dbReference type="RefSeq" id="WP_132084829.1">
    <property type="nucleotide sequence ID" value="NZ_SLUK01000008.1"/>
</dbReference>
<feature type="binding site" evidence="10 13">
    <location>
        <position position="178"/>
    </location>
    <ligand>
        <name>a divalent metal cation</name>
        <dbReference type="ChEBI" id="CHEBI:60240"/>
    </ligand>
</feature>
<dbReference type="EMBL" id="SLUK01000008">
    <property type="protein sequence ID" value="TCL42802.1"/>
    <property type="molecule type" value="Genomic_DNA"/>
</dbReference>
<dbReference type="NCBIfam" id="NF004076">
    <property type="entry name" value="PRK05581.1-4"/>
    <property type="match status" value="1"/>
</dbReference>
<evidence type="ECO:0000256" key="11">
    <source>
        <dbReference type="PIRNR" id="PIRNR001461"/>
    </source>
</evidence>
<dbReference type="HAMAP" id="MF_02227">
    <property type="entry name" value="RPE"/>
    <property type="match status" value="1"/>
</dbReference>
<keyword evidence="13" id="KW-0862">Zinc</keyword>
<dbReference type="CDD" id="cd00429">
    <property type="entry name" value="RPE"/>
    <property type="match status" value="1"/>
</dbReference>
<feature type="binding site" evidence="14">
    <location>
        <position position="180"/>
    </location>
    <ligand>
        <name>substrate</name>
    </ligand>
</feature>
<reference evidence="15 16" key="1">
    <citation type="submission" date="2019-03" db="EMBL/GenBank/DDBJ databases">
        <title>Genomic Encyclopedia of Type Strains, Phase IV (KMG-IV): sequencing the most valuable type-strain genomes for metagenomic binning, comparative biology and taxonomic classification.</title>
        <authorList>
            <person name="Goeker M."/>
        </authorList>
    </citation>
    <scope>NUCLEOTIDE SEQUENCE [LARGE SCALE GENOMIC DNA]</scope>
    <source>
        <strain evidence="15 16">DSM 100433</strain>
    </source>
</reference>
<dbReference type="InterPro" id="IPR013785">
    <property type="entry name" value="Aldolase_TIM"/>
</dbReference>
<evidence type="ECO:0000313" key="15">
    <source>
        <dbReference type="EMBL" id="TCL42802.1"/>
    </source>
</evidence>
<evidence type="ECO:0000256" key="1">
    <source>
        <dbReference type="ARBA" id="ARBA00001782"/>
    </source>
</evidence>
<feature type="binding site" evidence="10 13">
    <location>
        <position position="38"/>
    </location>
    <ligand>
        <name>a divalent metal cation</name>
        <dbReference type="ChEBI" id="CHEBI:60240"/>
    </ligand>
</feature>
<dbReference type="InterPro" id="IPR026019">
    <property type="entry name" value="Ribul_P_3_epim"/>
</dbReference>
<feature type="active site" description="Proton donor" evidence="10 12">
    <location>
        <position position="178"/>
    </location>
</feature>
<keyword evidence="8 10" id="KW-0479">Metal-binding</keyword>
<comment type="cofactor">
    <cofactor evidence="5">
        <name>Fe(2+)</name>
        <dbReference type="ChEBI" id="CHEBI:29033"/>
    </cofactor>
</comment>
<dbReference type="PANTHER" id="PTHR11749">
    <property type="entry name" value="RIBULOSE-5-PHOSPHATE-3-EPIMERASE"/>
    <property type="match status" value="1"/>
</dbReference>
<feature type="binding site" evidence="10 13">
    <location>
        <position position="36"/>
    </location>
    <ligand>
        <name>a divalent metal cation</name>
        <dbReference type="ChEBI" id="CHEBI:60240"/>
    </ligand>
</feature>
<feature type="binding site" evidence="10 13">
    <location>
        <position position="69"/>
    </location>
    <ligand>
        <name>a divalent metal cation</name>
        <dbReference type="ChEBI" id="CHEBI:60240"/>
    </ligand>
</feature>
<comment type="cofactor">
    <cofactor evidence="10 13">
        <name>a divalent metal cation</name>
        <dbReference type="ChEBI" id="CHEBI:60240"/>
    </cofactor>
    <text evidence="10 13">Binds 1 divalent metal cation per subunit.</text>
</comment>
<comment type="pathway">
    <text evidence="10">Carbohydrate degradation.</text>
</comment>
<comment type="cofactor">
    <cofactor evidence="2">
        <name>Mn(2+)</name>
        <dbReference type="ChEBI" id="CHEBI:29035"/>
    </cofactor>
</comment>
<dbReference type="GO" id="GO:0046872">
    <property type="term" value="F:metal ion binding"/>
    <property type="evidence" value="ECO:0007669"/>
    <property type="project" value="UniProtKB-UniRule"/>
</dbReference>
<evidence type="ECO:0000256" key="12">
    <source>
        <dbReference type="PIRSR" id="PIRSR001461-1"/>
    </source>
</evidence>
<dbReference type="EC" id="5.1.3.1" evidence="7 10"/>
<comment type="caution">
    <text evidence="15">The sequence shown here is derived from an EMBL/GenBank/DDBJ whole genome shotgun (WGS) entry which is preliminary data.</text>
</comment>
<dbReference type="Gene3D" id="3.20.20.70">
    <property type="entry name" value="Aldolase class I"/>
    <property type="match status" value="1"/>
</dbReference>
<dbReference type="AlphaFoldDB" id="A0A9X8UIG5"/>
<dbReference type="FunFam" id="3.20.20.70:FF:000004">
    <property type="entry name" value="Ribulose-phosphate 3-epimerase"/>
    <property type="match status" value="1"/>
</dbReference>
<dbReference type="PIRSF" id="PIRSF001461">
    <property type="entry name" value="RPE"/>
    <property type="match status" value="1"/>
</dbReference>
<dbReference type="SUPFAM" id="SSF51366">
    <property type="entry name" value="Ribulose-phoshate binding barrel"/>
    <property type="match status" value="1"/>
</dbReference>
<dbReference type="InterPro" id="IPR000056">
    <property type="entry name" value="Ribul_P_3_epim-like"/>
</dbReference>
<dbReference type="GO" id="GO:0019323">
    <property type="term" value="P:pentose catabolic process"/>
    <property type="evidence" value="ECO:0007669"/>
    <property type="project" value="UniProtKB-UniRule"/>
</dbReference>
<accession>A0A9X8UIG5</accession>
<evidence type="ECO:0000256" key="10">
    <source>
        <dbReference type="HAMAP-Rule" id="MF_02227"/>
    </source>
</evidence>
<comment type="cofactor">
    <cofactor evidence="4">
        <name>Zn(2+)</name>
        <dbReference type="ChEBI" id="CHEBI:29105"/>
    </cofactor>
</comment>
<dbReference type="PROSITE" id="PS01086">
    <property type="entry name" value="RIBUL_P_3_EPIMER_2"/>
    <property type="match status" value="1"/>
</dbReference>
<name>A0A9X8UIG5_9FIRM</name>
<keyword evidence="10 11" id="KW-0119">Carbohydrate metabolism</keyword>
<comment type="catalytic activity">
    <reaction evidence="1 10 11">
        <text>D-ribulose 5-phosphate = D-xylulose 5-phosphate</text>
        <dbReference type="Rhea" id="RHEA:13677"/>
        <dbReference type="ChEBI" id="CHEBI:57737"/>
        <dbReference type="ChEBI" id="CHEBI:58121"/>
        <dbReference type="EC" id="5.1.3.1"/>
    </reaction>
</comment>
<dbReference type="GO" id="GO:0004750">
    <property type="term" value="F:D-ribulose-phosphate 3-epimerase activity"/>
    <property type="evidence" value="ECO:0007669"/>
    <property type="project" value="UniProtKB-UniRule"/>
</dbReference>
<feature type="binding site" evidence="10 14">
    <location>
        <begin position="200"/>
        <end position="201"/>
    </location>
    <ligand>
        <name>substrate</name>
    </ligand>
</feature>
<feature type="active site" description="Proton acceptor" evidence="10 12">
    <location>
        <position position="38"/>
    </location>
</feature>
<evidence type="ECO:0000256" key="3">
    <source>
        <dbReference type="ARBA" id="ARBA00001941"/>
    </source>
</evidence>
<comment type="cofactor">
    <cofactor evidence="3">
        <name>Co(2+)</name>
        <dbReference type="ChEBI" id="CHEBI:48828"/>
    </cofactor>
</comment>
<protein>
    <recommendedName>
        <fullName evidence="7 10">Ribulose-phosphate 3-epimerase</fullName>
        <ecNumber evidence="7 10">5.1.3.1</ecNumber>
    </recommendedName>
</protein>
<organism evidence="15 16">
    <name type="scientific">Harryflintia acetispora</name>
    <dbReference type="NCBI Taxonomy" id="1849041"/>
    <lineage>
        <taxon>Bacteria</taxon>
        <taxon>Bacillati</taxon>
        <taxon>Bacillota</taxon>
        <taxon>Clostridia</taxon>
        <taxon>Eubacteriales</taxon>
        <taxon>Oscillospiraceae</taxon>
        <taxon>Harryflintia</taxon>
    </lineage>
</organism>
<evidence type="ECO:0000313" key="16">
    <source>
        <dbReference type="Proteomes" id="UP000294682"/>
    </source>
</evidence>
<keyword evidence="13" id="KW-0464">Manganese</keyword>
<dbReference type="PROSITE" id="PS01085">
    <property type="entry name" value="RIBUL_P_3_EPIMER_1"/>
    <property type="match status" value="1"/>
</dbReference>
<evidence type="ECO:0000256" key="5">
    <source>
        <dbReference type="ARBA" id="ARBA00001954"/>
    </source>
</evidence>